<dbReference type="AlphaFoldDB" id="A0A8R1Y4Y3"/>
<dbReference type="Proteomes" id="UP000024404">
    <property type="component" value="Unassembled WGS sequence"/>
</dbReference>
<reference evidence="2" key="1">
    <citation type="submission" date="2013-10" db="EMBL/GenBank/DDBJ databases">
        <title>Genome sequencing of Onchocerca volvulus.</title>
        <authorList>
            <person name="Cotton J."/>
            <person name="Tsai J."/>
            <person name="Stanley E."/>
            <person name="Tracey A."/>
            <person name="Holroyd N."/>
            <person name="Lustigman S."/>
            <person name="Berriman M."/>
        </authorList>
    </citation>
    <scope>NUCLEOTIDE SEQUENCE</scope>
</reference>
<evidence type="ECO:0000313" key="1">
    <source>
        <dbReference type="EnsemblMetazoa" id="OVOC9408.1"/>
    </source>
</evidence>
<dbReference type="EnsemblMetazoa" id="OVOC9408.1">
    <property type="protein sequence ID" value="OVOC9408.1"/>
    <property type="gene ID" value="WBGene00246217"/>
</dbReference>
<proteinExistence type="predicted"/>
<reference evidence="1" key="2">
    <citation type="submission" date="2022-06" db="UniProtKB">
        <authorList>
            <consortium name="EnsemblMetazoa"/>
        </authorList>
    </citation>
    <scope>IDENTIFICATION</scope>
</reference>
<protein>
    <submittedName>
        <fullName evidence="1">Uncharacterized protein</fullName>
    </submittedName>
</protein>
<keyword evidence="2" id="KW-1185">Reference proteome</keyword>
<sequence>MSHLLGSNEHVINVSHNCASLNDRKNKIQMDGWMKR</sequence>
<organism evidence="1 2">
    <name type="scientific">Onchocerca volvulus</name>
    <dbReference type="NCBI Taxonomy" id="6282"/>
    <lineage>
        <taxon>Eukaryota</taxon>
        <taxon>Metazoa</taxon>
        <taxon>Ecdysozoa</taxon>
        <taxon>Nematoda</taxon>
        <taxon>Chromadorea</taxon>
        <taxon>Rhabditida</taxon>
        <taxon>Spirurina</taxon>
        <taxon>Spiruromorpha</taxon>
        <taxon>Filarioidea</taxon>
        <taxon>Onchocercidae</taxon>
        <taxon>Onchocerca</taxon>
    </lineage>
</organism>
<accession>A0A8R1Y4Y3</accession>
<evidence type="ECO:0000313" key="2">
    <source>
        <dbReference type="Proteomes" id="UP000024404"/>
    </source>
</evidence>
<name>A0A8R1Y4Y3_ONCVO</name>
<dbReference type="EMBL" id="CMVM020000264">
    <property type="status" value="NOT_ANNOTATED_CDS"/>
    <property type="molecule type" value="Genomic_DNA"/>
</dbReference>